<dbReference type="GO" id="GO:0031966">
    <property type="term" value="C:mitochondrial membrane"/>
    <property type="evidence" value="ECO:0007669"/>
    <property type="project" value="TreeGrafter"/>
</dbReference>
<dbReference type="InterPro" id="IPR005349">
    <property type="entry name" value="TMEM14"/>
</dbReference>
<evidence type="ECO:0000256" key="6">
    <source>
        <dbReference type="SAM" id="Phobius"/>
    </source>
</evidence>
<feature type="transmembrane region" description="Helical" evidence="6">
    <location>
        <begin position="28"/>
        <end position="46"/>
    </location>
</feature>
<dbReference type="InParanoid" id="A0A4Q1BII1"/>
<keyword evidence="3 6" id="KW-0812">Transmembrane</keyword>
<protein>
    <recommendedName>
        <fullName evidence="9">Transmembrane protein 14C</fullName>
    </recommendedName>
</protein>
<comment type="subcellular location">
    <subcellularLocation>
        <location evidence="1">Membrane</location>
    </subcellularLocation>
</comment>
<dbReference type="InterPro" id="IPR044890">
    <property type="entry name" value="TMEM14_sf"/>
</dbReference>
<dbReference type="Pfam" id="PF03647">
    <property type="entry name" value="Tmemb_14"/>
    <property type="match status" value="1"/>
</dbReference>
<accession>A0A4Q1BII1</accession>
<evidence type="ECO:0000256" key="5">
    <source>
        <dbReference type="ARBA" id="ARBA00023136"/>
    </source>
</evidence>
<dbReference type="Proteomes" id="UP000289152">
    <property type="component" value="Unassembled WGS sequence"/>
</dbReference>
<organism evidence="7 8">
    <name type="scientific">Tremella mesenterica</name>
    <name type="common">Jelly fungus</name>
    <dbReference type="NCBI Taxonomy" id="5217"/>
    <lineage>
        <taxon>Eukaryota</taxon>
        <taxon>Fungi</taxon>
        <taxon>Dikarya</taxon>
        <taxon>Basidiomycota</taxon>
        <taxon>Agaricomycotina</taxon>
        <taxon>Tremellomycetes</taxon>
        <taxon>Tremellales</taxon>
        <taxon>Tremellaceae</taxon>
        <taxon>Tremella</taxon>
    </lineage>
</organism>
<evidence type="ECO:0000313" key="7">
    <source>
        <dbReference type="EMBL" id="RXK37430.1"/>
    </source>
</evidence>
<evidence type="ECO:0000256" key="4">
    <source>
        <dbReference type="ARBA" id="ARBA00022989"/>
    </source>
</evidence>
<keyword evidence="5 6" id="KW-0472">Membrane</keyword>
<dbReference type="Gene3D" id="1.10.10.1740">
    <property type="entry name" value="Transmembrane protein 14-like"/>
    <property type="match status" value="1"/>
</dbReference>
<keyword evidence="4 6" id="KW-1133">Transmembrane helix</keyword>
<dbReference type="OrthoDB" id="5620at2759"/>
<dbReference type="PANTHER" id="PTHR12668">
    <property type="entry name" value="TRANSMEMBRANE PROTEIN 14, 15"/>
    <property type="match status" value="1"/>
</dbReference>
<evidence type="ECO:0000256" key="3">
    <source>
        <dbReference type="ARBA" id="ARBA00022692"/>
    </source>
</evidence>
<dbReference type="STRING" id="5217.A0A4Q1BII1"/>
<comment type="similarity">
    <text evidence="2">Belongs to the TMEM14 family.</text>
</comment>
<evidence type="ECO:0000256" key="1">
    <source>
        <dbReference type="ARBA" id="ARBA00004370"/>
    </source>
</evidence>
<dbReference type="EMBL" id="SDIL01000069">
    <property type="protein sequence ID" value="RXK37430.1"/>
    <property type="molecule type" value="Genomic_DNA"/>
</dbReference>
<evidence type="ECO:0000313" key="8">
    <source>
        <dbReference type="Proteomes" id="UP000289152"/>
    </source>
</evidence>
<sequence length="124" mass="13356">MPTDYPGYIYAALLISGGLLGAIRRGSLVSLLAGGLSGIAAGYGAYTYSTNPSEVKKALIVPLVMTLLMGYRFAKSSKFMPAGMSDHGEYPFIHTHEQRPDKKQTLSLIMVVRYGVIARQSGLL</sequence>
<feature type="transmembrane region" description="Helical" evidence="6">
    <location>
        <begin position="6"/>
        <end position="23"/>
    </location>
</feature>
<name>A0A4Q1BII1_TREME</name>
<evidence type="ECO:0008006" key="9">
    <source>
        <dbReference type="Google" id="ProtNLM"/>
    </source>
</evidence>
<evidence type="ECO:0000256" key="2">
    <source>
        <dbReference type="ARBA" id="ARBA00007590"/>
    </source>
</evidence>
<reference evidence="7 8" key="1">
    <citation type="submission" date="2016-06" db="EMBL/GenBank/DDBJ databases">
        <title>Evolution of pathogenesis and genome organization in the Tremellales.</title>
        <authorList>
            <person name="Cuomo C."/>
            <person name="Litvintseva A."/>
            <person name="Heitman J."/>
            <person name="Chen Y."/>
            <person name="Sun S."/>
            <person name="Springer D."/>
            <person name="Dromer F."/>
            <person name="Young S."/>
            <person name="Zeng Q."/>
            <person name="Chapman S."/>
            <person name="Gujja S."/>
            <person name="Saif S."/>
            <person name="Birren B."/>
        </authorList>
    </citation>
    <scope>NUCLEOTIDE SEQUENCE [LARGE SCALE GENOMIC DNA]</scope>
    <source>
        <strain evidence="7 8">ATCC 28783</strain>
    </source>
</reference>
<keyword evidence="8" id="KW-1185">Reference proteome</keyword>
<feature type="transmembrane region" description="Helical" evidence="6">
    <location>
        <begin position="58"/>
        <end position="74"/>
    </location>
</feature>
<proteinExistence type="inferred from homology"/>
<comment type="caution">
    <text evidence="7">The sequence shown here is derived from an EMBL/GenBank/DDBJ whole genome shotgun (WGS) entry which is preliminary data.</text>
</comment>
<dbReference type="AlphaFoldDB" id="A0A4Q1BII1"/>
<dbReference type="GO" id="GO:0070453">
    <property type="term" value="P:regulation of heme biosynthetic process"/>
    <property type="evidence" value="ECO:0007669"/>
    <property type="project" value="TreeGrafter"/>
</dbReference>
<dbReference type="PANTHER" id="PTHR12668:SF43">
    <property type="entry name" value="TRANSMEMBRANE PROTEIN 14 HOMOLOG"/>
    <property type="match status" value="1"/>
</dbReference>
<gene>
    <name evidence="7" type="ORF">M231_05330</name>
</gene>